<comment type="caution">
    <text evidence="1">The sequence shown here is derived from an EMBL/GenBank/DDBJ whole genome shotgun (WGS) entry which is preliminary data.</text>
</comment>
<organism evidence="1 2">
    <name type="scientific">Dryococelus australis</name>
    <dbReference type="NCBI Taxonomy" id="614101"/>
    <lineage>
        <taxon>Eukaryota</taxon>
        <taxon>Metazoa</taxon>
        <taxon>Ecdysozoa</taxon>
        <taxon>Arthropoda</taxon>
        <taxon>Hexapoda</taxon>
        <taxon>Insecta</taxon>
        <taxon>Pterygota</taxon>
        <taxon>Neoptera</taxon>
        <taxon>Polyneoptera</taxon>
        <taxon>Phasmatodea</taxon>
        <taxon>Verophasmatodea</taxon>
        <taxon>Anareolatae</taxon>
        <taxon>Phasmatidae</taxon>
        <taxon>Eurycanthinae</taxon>
        <taxon>Dryococelus</taxon>
    </lineage>
</organism>
<evidence type="ECO:0000313" key="1">
    <source>
        <dbReference type="EMBL" id="KAJ8883904.1"/>
    </source>
</evidence>
<keyword evidence="2" id="KW-1185">Reference proteome</keyword>
<dbReference type="Proteomes" id="UP001159363">
    <property type="component" value="Chromosome 4"/>
</dbReference>
<gene>
    <name evidence="1" type="ORF">PR048_015759</name>
</gene>
<proteinExistence type="predicted"/>
<sequence length="368" mass="41285">MEREQGLVKRKGIKSKGSGVRDERHIAPKWNTAFVSRLPTVSGAWRTVAGQGGVSCALYLVCLTRVTGLLLLACVCVAGMRSDSIGEWLPACTEDVPAYLATLHHTPLLTVKNRIGEAPRLPPRRAGFRFLARSLPNFRMWESCRAMPLTLIGPQDLDVKSPQIPPLHSNGASLHDYWALASSHTHDRDGKLTMKQVLDGLACSPPTKANRVQSPAVSPNSCIWESCQTMPLISGFCRGSRVSPTPSFRRCSILTSITLISSQYLAESCRMMRLVGGFSRRYPVSPTFPFRHSSILTSIILIGSPDRDRCRHVHFSGCRLERGVFVCELIFDEELWRRRPARVKRYGLYVPSCYSRTVFPSYRWSYWT</sequence>
<name>A0ABQ9HHU4_9NEOP</name>
<accession>A0ABQ9HHU4</accession>
<reference evidence="1 2" key="1">
    <citation type="submission" date="2023-02" db="EMBL/GenBank/DDBJ databases">
        <title>LHISI_Scaffold_Assembly.</title>
        <authorList>
            <person name="Stuart O.P."/>
            <person name="Cleave R."/>
            <person name="Magrath M.J.L."/>
            <person name="Mikheyev A.S."/>
        </authorList>
    </citation>
    <scope>NUCLEOTIDE SEQUENCE [LARGE SCALE GENOMIC DNA]</scope>
    <source>
        <strain evidence="1">Daus_M_001</strain>
        <tissue evidence="1">Leg muscle</tissue>
    </source>
</reference>
<evidence type="ECO:0000313" key="2">
    <source>
        <dbReference type="Proteomes" id="UP001159363"/>
    </source>
</evidence>
<protein>
    <submittedName>
        <fullName evidence="1">Uncharacterized protein</fullName>
    </submittedName>
</protein>
<dbReference type="EMBL" id="JARBHB010000005">
    <property type="protein sequence ID" value="KAJ8883904.1"/>
    <property type="molecule type" value="Genomic_DNA"/>
</dbReference>